<gene>
    <name evidence="1" type="ORF">SAMN05428964_10916</name>
</gene>
<name>A0A285TXZ7_9PROT</name>
<protein>
    <recommendedName>
        <fullName evidence="3">GIY-YIG domain-containing protein</fullName>
    </recommendedName>
</protein>
<evidence type="ECO:0000313" key="1">
    <source>
        <dbReference type="EMBL" id="SOC30352.1"/>
    </source>
</evidence>
<organism evidence="1 2">
    <name type="scientific">Thalassospira xiamenensis</name>
    <dbReference type="NCBI Taxonomy" id="220697"/>
    <lineage>
        <taxon>Bacteria</taxon>
        <taxon>Pseudomonadati</taxon>
        <taxon>Pseudomonadota</taxon>
        <taxon>Alphaproteobacteria</taxon>
        <taxon>Rhodospirillales</taxon>
        <taxon>Thalassospiraceae</taxon>
        <taxon>Thalassospira</taxon>
    </lineage>
</organism>
<accession>A0A285TXZ7</accession>
<dbReference type="AlphaFoldDB" id="A0A285TXZ7"/>
<dbReference type="EMBL" id="OBMM01000009">
    <property type="protein sequence ID" value="SOC30352.1"/>
    <property type="molecule type" value="Genomic_DNA"/>
</dbReference>
<sequence length="398" mass="45732">MSAKGQKFILNQRWFEHLSPREFHAHFRHFDHLFRVFLGRHKDFGLKLDIHGMAGAPIKVKVGDPEPTIHLVAIKNSGKWTRFYIPPSRLSAVPDDARVSTMGQNVNIADSGYVFVHPLLRFEVVTDPYIAEQALSPKNIQAARTCQDAPPFEPGAIRTPSQIFSTKLEYLVTTERVHGKGARLPQYFLYEHMFGNEHEYPFNGLFYVGITRRSWKKRWSEHRAAIERGSRLKFHQAFRERRDGGRLSHIHHYVLAVLDDLDTLCQAEQSIVAGHWHDTRLLNMIPGGHEGLRYLRQRNIVGDETPLAPEDRERTLENWMQNRPIAKALNERWLDPDWAAAVVCAPANRFSIEDVCAIRELAATGLPLSEIASRIGCDNLTRVRRVISGQTYQRVQLR</sequence>
<proteinExistence type="predicted"/>
<reference evidence="1 2" key="1">
    <citation type="submission" date="2017-08" db="EMBL/GenBank/DDBJ databases">
        <authorList>
            <person name="de Groot N.N."/>
        </authorList>
    </citation>
    <scope>NUCLEOTIDE SEQUENCE [LARGE SCALE GENOMIC DNA]</scope>
    <source>
        <strain evidence="1 2">USBA 78</strain>
    </source>
</reference>
<evidence type="ECO:0000313" key="2">
    <source>
        <dbReference type="Proteomes" id="UP000219068"/>
    </source>
</evidence>
<evidence type="ECO:0008006" key="3">
    <source>
        <dbReference type="Google" id="ProtNLM"/>
    </source>
</evidence>
<dbReference type="RefSeq" id="WP_097053576.1">
    <property type="nucleotide sequence ID" value="NZ_OBMM01000009.1"/>
</dbReference>
<dbReference type="Proteomes" id="UP000219068">
    <property type="component" value="Unassembled WGS sequence"/>
</dbReference>